<dbReference type="Proteomes" id="UP000749559">
    <property type="component" value="Unassembled WGS sequence"/>
</dbReference>
<dbReference type="InterPro" id="IPR001881">
    <property type="entry name" value="EGF-like_Ca-bd_dom"/>
</dbReference>
<evidence type="ECO:0000256" key="8">
    <source>
        <dbReference type="ARBA" id="ARBA00022843"/>
    </source>
</evidence>
<evidence type="ECO:0000256" key="2">
    <source>
        <dbReference type="ARBA" id="ARBA00022473"/>
    </source>
</evidence>
<evidence type="ECO:0000256" key="14">
    <source>
        <dbReference type="PROSITE-ProRule" id="PRU00377"/>
    </source>
</evidence>
<keyword evidence="9 15" id="KW-1133">Transmembrane helix</keyword>
<evidence type="ECO:0000313" key="21">
    <source>
        <dbReference type="Proteomes" id="UP000749559"/>
    </source>
</evidence>
<evidence type="ECO:0000256" key="3">
    <source>
        <dbReference type="ARBA" id="ARBA00022536"/>
    </source>
</evidence>
<keyword evidence="5 15" id="KW-0732">Signal</keyword>
<dbReference type="InterPro" id="IPR051022">
    <property type="entry name" value="Notch_Cell-Fate_Det"/>
</dbReference>
<dbReference type="FunFam" id="2.10.25.140:FF:000001">
    <property type="entry name" value="Delta-like protein"/>
    <property type="match status" value="1"/>
</dbReference>
<evidence type="ECO:0000256" key="11">
    <source>
        <dbReference type="ARBA" id="ARBA00023157"/>
    </source>
</evidence>
<feature type="disulfide bond" evidence="13">
    <location>
        <begin position="300"/>
        <end position="309"/>
    </location>
</feature>
<evidence type="ECO:0000256" key="9">
    <source>
        <dbReference type="ARBA" id="ARBA00022989"/>
    </source>
</evidence>
<protein>
    <recommendedName>
        <fullName evidence="15">Delta-like protein</fullName>
    </recommendedName>
</protein>
<evidence type="ECO:0000259" key="18">
    <source>
        <dbReference type="PROSITE" id="PS50026"/>
    </source>
</evidence>
<keyword evidence="11 13" id="KW-1015">Disulfide bond</keyword>
<keyword evidence="6 15" id="KW-0677">Repeat</keyword>
<dbReference type="Gene3D" id="2.60.40.3510">
    <property type="match status" value="1"/>
</dbReference>
<evidence type="ECO:0000256" key="10">
    <source>
        <dbReference type="ARBA" id="ARBA00023136"/>
    </source>
</evidence>
<evidence type="ECO:0000259" key="19">
    <source>
        <dbReference type="PROSITE" id="PS51051"/>
    </source>
</evidence>
<dbReference type="Pfam" id="PF01414">
    <property type="entry name" value="DSL"/>
    <property type="match status" value="1"/>
</dbReference>
<dbReference type="InterPro" id="IPR009030">
    <property type="entry name" value="Growth_fac_rcpt_cys_sf"/>
</dbReference>
<dbReference type="InterPro" id="IPR011651">
    <property type="entry name" value="Notch_ligand_N"/>
</dbReference>
<dbReference type="InterPro" id="IPR018097">
    <property type="entry name" value="EGF_Ca-bd_CS"/>
</dbReference>
<evidence type="ECO:0000256" key="12">
    <source>
        <dbReference type="ARBA" id="ARBA00023180"/>
    </source>
</evidence>
<organism evidence="20 21">
    <name type="scientific">Owenia fusiformis</name>
    <name type="common">Polychaete worm</name>
    <dbReference type="NCBI Taxonomy" id="6347"/>
    <lineage>
        <taxon>Eukaryota</taxon>
        <taxon>Metazoa</taxon>
        <taxon>Spiralia</taxon>
        <taxon>Lophotrochozoa</taxon>
        <taxon>Annelida</taxon>
        <taxon>Polychaeta</taxon>
        <taxon>Sedentaria</taxon>
        <taxon>Canalipalpata</taxon>
        <taxon>Sabellida</taxon>
        <taxon>Oweniida</taxon>
        <taxon>Oweniidae</taxon>
        <taxon>Owenia</taxon>
    </lineage>
</organism>
<feature type="disulfide bond" evidence="13">
    <location>
        <begin position="262"/>
        <end position="271"/>
    </location>
</feature>
<name>A0A8S4NQ81_OWEFU</name>
<evidence type="ECO:0000256" key="17">
    <source>
        <dbReference type="SAM" id="Phobius"/>
    </source>
</evidence>
<reference evidence="20" key="1">
    <citation type="submission" date="2022-03" db="EMBL/GenBank/DDBJ databases">
        <authorList>
            <person name="Martin C."/>
        </authorList>
    </citation>
    <scope>NUCLEOTIDE SEQUENCE</scope>
</reference>
<dbReference type="SUPFAM" id="SSF57184">
    <property type="entry name" value="Growth factor receptor domain"/>
    <property type="match status" value="1"/>
</dbReference>
<dbReference type="EMBL" id="CAIIXF020000005">
    <property type="protein sequence ID" value="CAH1782993.1"/>
    <property type="molecule type" value="Genomic_DNA"/>
</dbReference>
<evidence type="ECO:0000313" key="20">
    <source>
        <dbReference type="EMBL" id="CAH1782993.1"/>
    </source>
</evidence>
<keyword evidence="3 13" id="KW-0245">EGF-like domain</keyword>
<feature type="disulfide bond" evidence="14">
    <location>
        <begin position="190"/>
        <end position="199"/>
    </location>
</feature>
<feature type="transmembrane region" description="Helical" evidence="17">
    <location>
        <begin position="367"/>
        <end position="390"/>
    </location>
</feature>
<comment type="function">
    <text evidence="15">Putative Notch ligand involved in the mediation of Notch signaling.</text>
</comment>
<evidence type="ECO:0000256" key="4">
    <source>
        <dbReference type="ARBA" id="ARBA00022692"/>
    </source>
</evidence>
<evidence type="ECO:0000256" key="15">
    <source>
        <dbReference type="RuleBase" id="RU280815"/>
    </source>
</evidence>
<dbReference type="AlphaFoldDB" id="A0A8S4NQ81"/>
<gene>
    <name evidence="20" type="ORF">OFUS_LOCUS9380</name>
</gene>
<dbReference type="GO" id="GO:0005509">
    <property type="term" value="F:calcium ion binding"/>
    <property type="evidence" value="ECO:0007669"/>
    <property type="project" value="InterPro"/>
</dbReference>
<feature type="region of interest" description="Disordered" evidence="16">
    <location>
        <begin position="517"/>
        <end position="544"/>
    </location>
</feature>
<comment type="caution">
    <text evidence="13">Lacks conserved residue(s) required for the propagation of feature annotation.</text>
</comment>
<dbReference type="Gene3D" id="2.10.25.140">
    <property type="match status" value="1"/>
</dbReference>
<dbReference type="PROSITE" id="PS00022">
    <property type="entry name" value="EGF_1"/>
    <property type="match status" value="2"/>
</dbReference>
<dbReference type="OrthoDB" id="6250255at2759"/>
<dbReference type="PANTHER" id="PTHR24049:SF35">
    <property type="entry name" value="EGF-LIKE DOMAIN-CONTAINING PROTEIN"/>
    <property type="match status" value="1"/>
</dbReference>
<dbReference type="FunFam" id="2.10.25.10:FF:000080">
    <property type="entry name" value="Neurogenic locus notch 1"/>
    <property type="match status" value="1"/>
</dbReference>
<keyword evidence="12" id="KW-0325">Glycoprotein</keyword>
<dbReference type="InterPro" id="IPR000152">
    <property type="entry name" value="EGF-type_Asp/Asn_hydroxyl_site"/>
</dbReference>
<evidence type="ECO:0000256" key="16">
    <source>
        <dbReference type="SAM" id="MobiDB-lite"/>
    </source>
</evidence>
<dbReference type="PRINTS" id="PR00010">
    <property type="entry name" value="EGFBLOOD"/>
</dbReference>
<dbReference type="InterPro" id="IPR001774">
    <property type="entry name" value="DSL"/>
</dbReference>
<dbReference type="SMART" id="SM00051">
    <property type="entry name" value="DSL"/>
    <property type="match status" value="1"/>
</dbReference>
<keyword evidence="8" id="KW-0832">Ubl conjugation</keyword>
<evidence type="ECO:0000256" key="1">
    <source>
        <dbReference type="ARBA" id="ARBA00004479"/>
    </source>
</evidence>
<feature type="domain" description="EGF-like" evidence="18">
    <location>
        <begin position="236"/>
        <end position="272"/>
    </location>
</feature>
<dbReference type="SMART" id="SM00181">
    <property type="entry name" value="EGF"/>
    <property type="match status" value="2"/>
</dbReference>
<evidence type="ECO:0000256" key="5">
    <source>
        <dbReference type="ARBA" id="ARBA00022729"/>
    </source>
</evidence>
<comment type="subcellular location">
    <subcellularLocation>
        <location evidence="1 15">Membrane</location>
        <topology evidence="1 15">Single-pass type I membrane protein</topology>
    </subcellularLocation>
</comment>
<dbReference type="PROSITE" id="PS00010">
    <property type="entry name" value="ASX_HYDROXYL"/>
    <property type="match status" value="2"/>
</dbReference>
<dbReference type="PROSITE" id="PS01186">
    <property type="entry name" value="EGF_2"/>
    <property type="match status" value="2"/>
</dbReference>
<proteinExistence type="predicted"/>
<comment type="caution">
    <text evidence="20">The sequence shown here is derived from an EMBL/GenBank/DDBJ whole genome shotgun (WGS) entry which is preliminary data.</text>
</comment>
<keyword evidence="7" id="KW-0221">Differentiation</keyword>
<evidence type="ECO:0000256" key="7">
    <source>
        <dbReference type="ARBA" id="ARBA00022782"/>
    </source>
</evidence>
<feature type="disulfide bond" evidence="14">
    <location>
        <begin position="224"/>
        <end position="233"/>
    </location>
</feature>
<evidence type="ECO:0000256" key="6">
    <source>
        <dbReference type="ARBA" id="ARBA00022737"/>
    </source>
</evidence>
<accession>A0A8S4NQ81</accession>
<dbReference type="Gene3D" id="2.10.25.10">
    <property type="entry name" value="Laminin"/>
    <property type="match status" value="2"/>
</dbReference>
<keyword evidence="10 15" id="KW-0472">Membrane</keyword>
<dbReference type="PROSITE" id="PS51051">
    <property type="entry name" value="DSL"/>
    <property type="match status" value="1"/>
</dbReference>
<keyword evidence="21" id="KW-1185">Reference proteome</keyword>
<dbReference type="SMART" id="SM00179">
    <property type="entry name" value="EGF_CA"/>
    <property type="match status" value="2"/>
</dbReference>
<dbReference type="PROSITE" id="PS01187">
    <property type="entry name" value="EGF_CA"/>
    <property type="match status" value="1"/>
</dbReference>
<dbReference type="PANTHER" id="PTHR24049">
    <property type="entry name" value="CRUMBS FAMILY MEMBER"/>
    <property type="match status" value="1"/>
</dbReference>
<dbReference type="GO" id="GO:0016020">
    <property type="term" value="C:membrane"/>
    <property type="evidence" value="ECO:0007669"/>
    <property type="project" value="UniProtKB-SubCell"/>
</dbReference>
<dbReference type="FunFam" id="2.10.25.10:FF:000784">
    <property type="entry name" value="Uncharacterized protein"/>
    <property type="match status" value="1"/>
</dbReference>
<feature type="domain" description="DSL" evidence="19">
    <location>
        <begin position="188"/>
        <end position="233"/>
    </location>
</feature>
<evidence type="ECO:0000256" key="13">
    <source>
        <dbReference type="PROSITE-ProRule" id="PRU00076"/>
    </source>
</evidence>
<dbReference type="Pfam" id="PF07657">
    <property type="entry name" value="MNNL"/>
    <property type="match status" value="1"/>
</dbReference>
<feature type="disulfide bond" evidence="14">
    <location>
        <begin position="203"/>
        <end position="215"/>
    </location>
</feature>
<dbReference type="SUPFAM" id="SSF57196">
    <property type="entry name" value="EGF/Laminin"/>
    <property type="match status" value="1"/>
</dbReference>
<dbReference type="GO" id="GO:0007219">
    <property type="term" value="P:Notch signaling pathway"/>
    <property type="evidence" value="ECO:0007669"/>
    <property type="project" value="InterPro"/>
</dbReference>
<dbReference type="InterPro" id="IPR000742">
    <property type="entry name" value="EGF"/>
</dbReference>
<dbReference type="GO" id="GO:0030154">
    <property type="term" value="P:cell differentiation"/>
    <property type="evidence" value="ECO:0007669"/>
    <property type="project" value="UniProtKB-KW"/>
</dbReference>
<sequence length="544" mass="60115">MEQKPYVAYLGLLILAVIHIKPIESTASVSLKLIYFENSNGHGHNGHCCDGRGIFCESGGGRGGCDHYFIMCLDTVDSQQASNGKVCPYGKVRTGKTESSHISFGSRIGGSTANPMTFQNVLTSYPGGILIKADIWDDDSGQVFGGDDDFVDYLTKKVYVPAARSRAEATPKRFRMQRRVKLDIEVSVYCDYNYYGSDCSVYCQAQDDYYGHYTCDPDSGSKICNSGFYGENCDKAVDECASYPCLNGGTCIDNHNEFTCECAIGFRGITCEINIDDCSQSNCTNNSTCQDGVNSYTCICAEGFRGEFCSQVITTLSPTTISVNLTTKPKPTPEVKLLKYNDDKPLRGDMAAVSSPQKDGSWIEGHIHFIIIPIVLIVIIAFLLLFAFWYRRHRSKKTVENDHELDDSVYASIGENTRRNIVKNCTPVFNNETYLQVSTIPDVKETHDMDAENARTLNGVASGTIAIPNRTLQDGAVRPEENIPLVYSEPENEYSVLGNPDEGYMVPKSYKHQEAPALPARNENLYSSPPNNAPIREQMAPLDV</sequence>
<keyword evidence="2 15" id="KW-0217">Developmental protein</keyword>
<dbReference type="Pfam" id="PF00008">
    <property type="entry name" value="EGF"/>
    <property type="match status" value="2"/>
</dbReference>
<keyword evidence="4 15" id="KW-0812">Transmembrane</keyword>
<dbReference type="PROSITE" id="PS50026">
    <property type="entry name" value="EGF_3"/>
    <property type="match status" value="2"/>
</dbReference>
<dbReference type="CDD" id="cd00054">
    <property type="entry name" value="EGF_CA"/>
    <property type="match status" value="2"/>
</dbReference>
<feature type="domain" description="EGF-like" evidence="18">
    <location>
        <begin position="274"/>
        <end position="310"/>
    </location>
</feature>